<evidence type="ECO:0000313" key="2">
    <source>
        <dbReference type="WBParaSite" id="nRc.2.0.1.t42018-RA"/>
    </source>
</evidence>
<organism evidence="1 2">
    <name type="scientific">Romanomermis culicivorax</name>
    <name type="common">Nematode worm</name>
    <dbReference type="NCBI Taxonomy" id="13658"/>
    <lineage>
        <taxon>Eukaryota</taxon>
        <taxon>Metazoa</taxon>
        <taxon>Ecdysozoa</taxon>
        <taxon>Nematoda</taxon>
        <taxon>Enoplea</taxon>
        <taxon>Dorylaimia</taxon>
        <taxon>Mermithida</taxon>
        <taxon>Mermithoidea</taxon>
        <taxon>Mermithidae</taxon>
        <taxon>Romanomermis</taxon>
    </lineage>
</organism>
<dbReference type="WBParaSite" id="nRc.2.0.1.t42018-RA">
    <property type="protein sequence ID" value="nRc.2.0.1.t42018-RA"/>
    <property type="gene ID" value="nRc.2.0.1.g42018"/>
</dbReference>
<reference evidence="2" key="1">
    <citation type="submission" date="2022-11" db="UniProtKB">
        <authorList>
            <consortium name="WormBaseParasite"/>
        </authorList>
    </citation>
    <scope>IDENTIFICATION</scope>
</reference>
<keyword evidence="1" id="KW-1185">Reference proteome</keyword>
<protein>
    <submittedName>
        <fullName evidence="2">C2H2-type domain-containing protein</fullName>
    </submittedName>
</protein>
<dbReference type="Proteomes" id="UP000887565">
    <property type="component" value="Unplaced"/>
</dbReference>
<evidence type="ECO:0000313" key="1">
    <source>
        <dbReference type="Proteomes" id="UP000887565"/>
    </source>
</evidence>
<dbReference type="AlphaFoldDB" id="A0A915KTC7"/>
<accession>A0A915KTC7</accession>
<name>A0A915KTC7_ROMCU</name>
<sequence length="177" mass="19985">MSAGTSTIKKKFCCTIFSTQFSHKSSFRRHRLKQHPGSLDFLLDEEVAALGSRLVDAESKIACCSNQQQFPSSQWIIPNKVTAVVVDNIAAATILIPAFLFSSAQGFRWHIQQTQLTLYIGSMTYAKKANFDGRRGSLGQLVARLTTEQRPDHPKIFLWSMRKKMLKRERTASSGRF</sequence>
<proteinExistence type="predicted"/>